<comment type="subcellular location">
    <subcellularLocation>
        <location evidence="2">Endoplasmic reticulum</location>
    </subcellularLocation>
    <subcellularLocation>
        <location evidence="3">Membrane</location>
    </subcellularLocation>
    <subcellularLocation>
        <location evidence="1">Mitochondrion</location>
    </subcellularLocation>
</comment>
<proteinExistence type="predicted"/>
<evidence type="ECO:0000256" key="5">
    <source>
        <dbReference type="ARBA" id="ARBA00023128"/>
    </source>
</evidence>
<dbReference type="eggNOG" id="KOG2029">
    <property type="taxonomic scope" value="Eukaryota"/>
</dbReference>
<dbReference type="EMBL" id="GL376628">
    <property type="status" value="NOT_ANNOTATED_CDS"/>
    <property type="molecule type" value="Genomic_DNA"/>
</dbReference>
<evidence type="ECO:0000313" key="7">
    <source>
        <dbReference type="EnsemblProtists" id="PYU1_T002907"/>
    </source>
</evidence>
<dbReference type="AlphaFoldDB" id="K3WD66"/>
<evidence type="ECO:0000313" key="8">
    <source>
        <dbReference type="Proteomes" id="UP000019132"/>
    </source>
</evidence>
<dbReference type="Gene3D" id="3.40.50.1820">
    <property type="entry name" value="alpha/beta hydrolase"/>
    <property type="match status" value="1"/>
</dbReference>
<dbReference type="InterPro" id="IPR029058">
    <property type="entry name" value="AB_hydrolase_fold"/>
</dbReference>
<dbReference type="GO" id="GO:0005783">
    <property type="term" value="C:endoplasmic reticulum"/>
    <property type="evidence" value="ECO:0007669"/>
    <property type="project" value="UniProtKB-SubCell"/>
</dbReference>
<dbReference type="PANTHER" id="PTHR48182:SF2">
    <property type="entry name" value="PROTEIN SERAC1"/>
    <property type="match status" value="1"/>
</dbReference>
<evidence type="ECO:0000256" key="4">
    <source>
        <dbReference type="ARBA" id="ARBA00022824"/>
    </source>
</evidence>
<dbReference type="SUPFAM" id="SSF53474">
    <property type="entry name" value="alpha/beta-Hydrolases"/>
    <property type="match status" value="1"/>
</dbReference>
<reference evidence="8" key="2">
    <citation type="submission" date="2010-04" db="EMBL/GenBank/DDBJ databases">
        <authorList>
            <person name="Buell R."/>
            <person name="Hamilton J."/>
            <person name="Hostetler J."/>
        </authorList>
    </citation>
    <scope>NUCLEOTIDE SEQUENCE [LARGE SCALE GENOMIC DNA]</scope>
    <source>
        <strain evidence="8">DAOM:BR144</strain>
    </source>
</reference>
<protein>
    <recommendedName>
        <fullName evidence="9">DUF676 domain-containing protein</fullName>
    </recommendedName>
</protein>
<organism evidence="7 8">
    <name type="scientific">Globisporangium ultimum (strain ATCC 200006 / CBS 805.95 / DAOM BR144)</name>
    <name type="common">Pythium ultimum</name>
    <dbReference type="NCBI Taxonomy" id="431595"/>
    <lineage>
        <taxon>Eukaryota</taxon>
        <taxon>Sar</taxon>
        <taxon>Stramenopiles</taxon>
        <taxon>Oomycota</taxon>
        <taxon>Peronosporomycetes</taxon>
        <taxon>Pythiales</taxon>
        <taxon>Pythiaceae</taxon>
        <taxon>Globisporangium</taxon>
    </lineage>
</organism>
<dbReference type="InterPro" id="IPR052374">
    <property type="entry name" value="SERAC1"/>
</dbReference>
<dbReference type="PANTHER" id="PTHR48182">
    <property type="entry name" value="PROTEIN SERAC1"/>
    <property type="match status" value="1"/>
</dbReference>
<evidence type="ECO:0000256" key="3">
    <source>
        <dbReference type="ARBA" id="ARBA00004370"/>
    </source>
</evidence>
<keyword evidence="4" id="KW-0256">Endoplasmic reticulum</keyword>
<dbReference type="EnsemblProtists" id="PYU1_T002907">
    <property type="protein sequence ID" value="PYU1_T002907"/>
    <property type="gene ID" value="PYU1_G002904"/>
</dbReference>
<reference evidence="8" key="1">
    <citation type="journal article" date="2010" name="Genome Biol.">
        <title>Genome sequence of the necrotrophic plant pathogen Pythium ultimum reveals original pathogenicity mechanisms and effector repertoire.</title>
        <authorList>
            <person name="Levesque C.A."/>
            <person name="Brouwer H."/>
            <person name="Cano L."/>
            <person name="Hamilton J.P."/>
            <person name="Holt C."/>
            <person name="Huitema E."/>
            <person name="Raffaele S."/>
            <person name="Robideau G.P."/>
            <person name="Thines M."/>
            <person name="Win J."/>
            <person name="Zerillo M.M."/>
            <person name="Beakes G.W."/>
            <person name="Boore J.L."/>
            <person name="Busam D."/>
            <person name="Dumas B."/>
            <person name="Ferriera S."/>
            <person name="Fuerstenberg S.I."/>
            <person name="Gachon C.M."/>
            <person name="Gaulin E."/>
            <person name="Govers F."/>
            <person name="Grenville-Briggs L."/>
            <person name="Horner N."/>
            <person name="Hostetler J."/>
            <person name="Jiang R.H."/>
            <person name="Johnson J."/>
            <person name="Krajaejun T."/>
            <person name="Lin H."/>
            <person name="Meijer H.J."/>
            <person name="Moore B."/>
            <person name="Morris P."/>
            <person name="Phuntmart V."/>
            <person name="Puiu D."/>
            <person name="Shetty J."/>
            <person name="Stajich J.E."/>
            <person name="Tripathy S."/>
            <person name="Wawra S."/>
            <person name="van West P."/>
            <person name="Whitty B.R."/>
            <person name="Coutinho P.M."/>
            <person name="Henrissat B."/>
            <person name="Martin F."/>
            <person name="Thomas P.D."/>
            <person name="Tyler B.M."/>
            <person name="De Vries R.P."/>
            <person name="Kamoun S."/>
            <person name="Yandell M."/>
            <person name="Tisserat N."/>
            <person name="Buell C.R."/>
        </authorList>
    </citation>
    <scope>NUCLEOTIDE SEQUENCE</scope>
    <source>
        <strain evidence="8">DAOM:BR144</strain>
    </source>
</reference>
<keyword evidence="6" id="KW-0472">Membrane</keyword>
<sequence length="243" mass="26520">MGSSLDGKNEIWPDVLLAKDLEQRHVNARLITLGPWPTLTLQERGSVMLDALHAANVGESKRPDRRANPIVFVTHSMGGILVKKMLLLAKDQAQQQQSLASKMVDDNLAANTKGAVFLAVPHFGSDLAKGVRSESVRKLIQAHPAVQDLCANHDGRLEALNDAFRDLGIDCMSIGEAKPAPLGFGISAMVVKPESADPRIGSFYILADSDHMTICKAKSADEPHYQAILHYILECVNHSSNWR</sequence>
<dbReference type="Proteomes" id="UP000019132">
    <property type="component" value="Unassembled WGS sequence"/>
</dbReference>
<name>K3WD66_GLOUD</name>
<keyword evidence="8" id="KW-1185">Reference proteome</keyword>
<evidence type="ECO:0000256" key="1">
    <source>
        <dbReference type="ARBA" id="ARBA00004173"/>
    </source>
</evidence>
<accession>K3WD66</accession>
<evidence type="ECO:0000256" key="6">
    <source>
        <dbReference type="ARBA" id="ARBA00023136"/>
    </source>
</evidence>
<dbReference type="HOGENOM" id="CLU_1144536_0_0_1"/>
<dbReference type="VEuPathDB" id="FungiDB:PYU1_G002904"/>
<dbReference type="InParanoid" id="K3WD66"/>
<evidence type="ECO:0000256" key="2">
    <source>
        <dbReference type="ARBA" id="ARBA00004240"/>
    </source>
</evidence>
<keyword evidence="5" id="KW-0496">Mitochondrion</keyword>
<dbReference type="GO" id="GO:0005739">
    <property type="term" value="C:mitochondrion"/>
    <property type="evidence" value="ECO:0007669"/>
    <property type="project" value="UniProtKB-SubCell"/>
</dbReference>
<dbReference type="GO" id="GO:0016020">
    <property type="term" value="C:membrane"/>
    <property type="evidence" value="ECO:0007669"/>
    <property type="project" value="UniProtKB-SubCell"/>
</dbReference>
<evidence type="ECO:0008006" key="9">
    <source>
        <dbReference type="Google" id="ProtNLM"/>
    </source>
</evidence>
<reference evidence="7" key="3">
    <citation type="submission" date="2015-02" db="UniProtKB">
        <authorList>
            <consortium name="EnsemblProtists"/>
        </authorList>
    </citation>
    <scope>IDENTIFICATION</scope>
    <source>
        <strain evidence="7">DAOM BR144</strain>
    </source>
</reference>